<proteinExistence type="predicted"/>
<dbReference type="InterPro" id="IPR022025">
    <property type="entry name" value="Amidoligase_2"/>
</dbReference>
<evidence type="ECO:0000313" key="1">
    <source>
        <dbReference type="EMBL" id="QHU20268.1"/>
    </source>
</evidence>
<protein>
    <submittedName>
        <fullName evidence="1">Uncharacterized protein</fullName>
    </submittedName>
</protein>
<name>A0A6C0KVB1_9ZZZZ</name>
<accession>A0A6C0KVB1</accession>
<dbReference type="EMBL" id="MN740965">
    <property type="protein sequence ID" value="QHU20268.1"/>
    <property type="molecule type" value="Genomic_DNA"/>
</dbReference>
<dbReference type="Pfam" id="PF12224">
    <property type="entry name" value="Amidoligase_2"/>
    <property type="match status" value="1"/>
</dbReference>
<reference evidence="1" key="1">
    <citation type="journal article" date="2020" name="Nature">
        <title>Giant virus diversity and host interactions through global metagenomics.</title>
        <authorList>
            <person name="Schulz F."/>
            <person name="Roux S."/>
            <person name="Paez-Espino D."/>
            <person name="Jungbluth S."/>
            <person name="Walsh D.A."/>
            <person name="Denef V.J."/>
            <person name="McMahon K.D."/>
            <person name="Konstantinidis K.T."/>
            <person name="Eloe-Fadrosh E.A."/>
            <person name="Kyrpides N.C."/>
            <person name="Woyke T."/>
        </authorList>
    </citation>
    <scope>NUCLEOTIDE SEQUENCE</scope>
    <source>
        <strain evidence="1">GVMAG-S-3300013014-136</strain>
    </source>
</reference>
<sequence>MEEYKIVISPNISSVELDEIATFVAQFGQAEREYIVDGLERAKSLGLLKIDNKLVSVGVLKNPNESYIKNTYTKAGVAIPNGTLYEYKYSGTMGKGYSSILKRLLSSLSENQSVFVTVRQSNAPRIYSLSKHNFVQVGHDYASENGDNLKLFQFTKEAVSFIIGNMDNIPKKVQDLMKEKSINRASLVLFAVESVRDEVNSIFAIIKVKPNEAATISSTYQYTLPEEKMVLCLKTLFIADGYENIEPVITKMLTSINTKLSIVFTLLAETSPYISQFNLLNFEHRGIRFKNEFEVNQLLMVYGLEQPMNEIKFGIEFEVCVCDNFEDDTLQTMSLKPVHISKKEELKYNFKTYTLMLEALARKYNLPNQFVSYTYREMLSMSPEELYKCYFATSDSSIICADLLDLDKNRIYKKKVSFTPENCELVPIELVTPIISWERNSLKNFISTLDNVILNENFLYESNDSQGMHINVSFPAAVTTEGKEKFLRLWWHFEPLIFRFIPEKRRNSEYARPLRHTFESIDYLSDNWKDIYADPESRIGKYNAVCVKSNRFEIRIVPSGMNKEHILNWLKLCVNLVFASTTKPIPENSESQTIQSLLASFFSSYVVDKDLETYFLDVVRSYIKPYPTDYTEYSLALLLGVNLPERKTIPFKFALELIKMILKDDKHTYSKNDVMDTRVYLRRVQTVSDIPSIINKDDITSLRLELRNVDWAESFENFVPGKAENIILLDALLDEFEELRTMPFVLKFRDINIINVTFFKNLLQKYPWLNKSASFFSELRLPENFQLEDKSAAVFLKSVIQTFLSANPPTDNFILNIAILLDDYDTVKMYKTYLGKQRLINRYRIFFPINQALLNSMSLKMFKILRSPLQINDLRSIPTWRINLDEAEEIFNELTPELLENKGLASVEFFKFFAKFFGNYKGPCSDFLLKFVQLKNNLDLKELFFNIIDKNEGTFTPCQMLLYDRIEFTAEQELYLQTRLPRKITEG</sequence>
<dbReference type="AlphaFoldDB" id="A0A6C0KVB1"/>
<organism evidence="1">
    <name type="scientific">viral metagenome</name>
    <dbReference type="NCBI Taxonomy" id="1070528"/>
    <lineage>
        <taxon>unclassified sequences</taxon>
        <taxon>metagenomes</taxon>
        <taxon>organismal metagenomes</taxon>
    </lineage>
</organism>